<keyword evidence="2" id="KW-1185">Reference proteome</keyword>
<comment type="caution">
    <text evidence="1">The sequence shown here is derived from an EMBL/GenBank/DDBJ whole genome shotgun (WGS) entry which is preliminary data.</text>
</comment>
<evidence type="ECO:0000313" key="2">
    <source>
        <dbReference type="Proteomes" id="UP000298416"/>
    </source>
</evidence>
<dbReference type="AlphaFoldDB" id="A0A8X9A8U1"/>
<reference evidence="1" key="2">
    <citation type="submission" date="2020-08" db="EMBL/GenBank/DDBJ databases">
        <title>Plant Genome Project.</title>
        <authorList>
            <person name="Zhang R.-G."/>
        </authorList>
    </citation>
    <scope>NUCLEOTIDE SEQUENCE</scope>
    <source>
        <strain evidence="1">Huo1</strain>
        <tissue evidence="1">Leaf</tissue>
    </source>
</reference>
<dbReference type="EMBL" id="PNBA02000002">
    <property type="protein sequence ID" value="KAG6433982.1"/>
    <property type="molecule type" value="Genomic_DNA"/>
</dbReference>
<gene>
    <name evidence="1" type="ORF">SASPL_105601</name>
</gene>
<sequence>MAVADGRRDDDEDGAALFEEEGVDYAEDIDLSDIPVHLRPLASSAESGNLDALRQALELENIRFHLDFPKKMPEFRERGMYVVCIIWRMRFNMLMVLPFGF</sequence>
<accession>A0A8X9A8U1</accession>
<dbReference type="Proteomes" id="UP000298416">
    <property type="component" value="Unassembled WGS sequence"/>
</dbReference>
<protein>
    <submittedName>
        <fullName evidence="1">Uncharacterized protein</fullName>
    </submittedName>
</protein>
<reference evidence="1" key="1">
    <citation type="submission" date="2018-01" db="EMBL/GenBank/DDBJ databases">
        <authorList>
            <person name="Mao J.F."/>
        </authorList>
    </citation>
    <scope>NUCLEOTIDE SEQUENCE</scope>
    <source>
        <strain evidence="1">Huo1</strain>
        <tissue evidence="1">Leaf</tissue>
    </source>
</reference>
<organism evidence="1">
    <name type="scientific">Salvia splendens</name>
    <name type="common">Scarlet sage</name>
    <dbReference type="NCBI Taxonomy" id="180675"/>
    <lineage>
        <taxon>Eukaryota</taxon>
        <taxon>Viridiplantae</taxon>
        <taxon>Streptophyta</taxon>
        <taxon>Embryophyta</taxon>
        <taxon>Tracheophyta</taxon>
        <taxon>Spermatophyta</taxon>
        <taxon>Magnoliopsida</taxon>
        <taxon>eudicotyledons</taxon>
        <taxon>Gunneridae</taxon>
        <taxon>Pentapetalae</taxon>
        <taxon>asterids</taxon>
        <taxon>lamiids</taxon>
        <taxon>Lamiales</taxon>
        <taxon>Lamiaceae</taxon>
        <taxon>Nepetoideae</taxon>
        <taxon>Mentheae</taxon>
        <taxon>Salviinae</taxon>
        <taxon>Salvia</taxon>
        <taxon>Salvia subgen. Calosphace</taxon>
        <taxon>core Calosphace</taxon>
    </lineage>
</organism>
<proteinExistence type="predicted"/>
<evidence type="ECO:0000313" key="1">
    <source>
        <dbReference type="EMBL" id="KAG6433982.1"/>
    </source>
</evidence>
<name>A0A8X9A8U1_SALSN</name>